<dbReference type="Proteomes" id="UP000195569">
    <property type="component" value="Unassembled WGS sequence"/>
</dbReference>
<dbReference type="EMBL" id="CYGY02000057">
    <property type="protein sequence ID" value="SIT47424.1"/>
    <property type="molecule type" value="Genomic_DNA"/>
</dbReference>
<name>A0A1N7SJ73_9BURK</name>
<protein>
    <submittedName>
        <fullName evidence="1">Uncharacterized protein</fullName>
    </submittedName>
</protein>
<organism evidence="1 2">
    <name type="scientific">Paraburkholderia piptadeniae</name>
    <dbReference type="NCBI Taxonomy" id="1701573"/>
    <lineage>
        <taxon>Bacteria</taxon>
        <taxon>Pseudomonadati</taxon>
        <taxon>Pseudomonadota</taxon>
        <taxon>Betaproteobacteria</taxon>
        <taxon>Burkholderiales</taxon>
        <taxon>Burkholderiaceae</taxon>
        <taxon>Paraburkholderia</taxon>
    </lineage>
</organism>
<dbReference type="AlphaFoldDB" id="A0A1N7SJ73"/>
<evidence type="ECO:0000313" key="2">
    <source>
        <dbReference type="Proteomes" id="UP000195569"/>
    </source>
</evidence>
<evidence type="ECO:0000313" key="1">
    <source>
        <dbReference type="EMBL" id="SIT47424.1"/>
    </source>
</evidence>
<comment type="caution">
    <text evidence="1">The sequence shown here is derived from an EMBL/GenBank/DDBJ whole genome shotgun (WGS) entry which is preliminary data.</text>
</comment>
<gene>
    <name evidence="1" type="ORF">BN2476_570019</name>
</gene>
<accession>A0A1N7SJ73</accession>
<sequence length="62" mass="6736">MPFALDKGNEYGSNRAIFFRNAVLTGPIQTVKIENKAKFGAFASALAPPAAFPNLSRPRAKR</sequence>
<reference evidence="1" key="1">
    <citation type="submission" date="2016-12" db="EMBL/GenBank/DDBJ databases">
        <authorList>
            <person name="Moulin L."/>
        </authorList>
    </citation>
    <scope>NUCLEOTIDE SEQUENCE [LARGE SCALE GENOMIC DNA]</scope>
    <source>
        <strain evidence="1">STM 7183</strain>
    </source>
</reference>
<proteinExistence type="predicted"/>
<keyword evidence="2" id="KW-1185">Reference proteome</keyword>